<keyword evidence="3" id="KW-1185">Reference proteome</keyword>
<evidence type="ECO:0000313" key="2">
    <source>
        <dbReference type="EMBL" id="ACE85360.1"/>
    </source>
</evidence>
<dbReference type="InterPro" id="IPR011042">
    <property type="entry name" value="6-blade_b-propeller_TolB-like"/>
</dbReference>
<organism evidence="2 3">
    <name type="scientific">Cellvibrio japonicus (strain Ueda107)</name>
    <name type="common">Pseudomonas fluorescens subsp. cellulosa</name>
    <dbReference type="NCBI Taxonomy" id="498211"/>
    <lineage>
        <taxon>Bacteria</taxon>
        <taxon>Pseudomonadati</taxon>
        <taxon>Pseudomonadota</taxon>
        <taxon>Gammaproteobacteria</taxon>
        <taxon>Cellvibrionales</taxon>
        <taxon>Cellvibrionaceae</taxon>
        <taxon>Cellvibrio</taxon>
    </lineage>
</organism>
<proteinExistence type="predicted"/>
<dbReference type="HOGENOM" id="CLU_303626_0_0_6"/>
<dbReference type="Pfam" id="PF07676">
    <property type="entry name" value="PD40"/>
    <property type="match status" value="1"/>
</dbReference>
<dbReference type="Gene3D" id="2.120.10.30">
    <property type="entry name" value="TolB, C-terminal domain"/>
    <property type="match status" value="2"/>
</dbReference>
<protein>
    <recommendedName>
        <fullName evidence="1">Hydrazine synthase alpha subunit middle domain-containing protein</fullName>
    </recommendedName>
</protein>
<gene>
    <name evidence="2" type="ordered locus">CJA_3272</name>
</gene>
<accession>B3PEH0</accession>
<dbReference type="EMBL" id="CP000934">
    <property type="protein sequence ID" value="ACE85360.1"/>
    <property type="molecule type" value="Genomic_DNA"/>
</dbReference>
<dbReference type="KEGG" id="cja:CJA_3272"/>
<dbReference type="eggNOG" id="COG0823">
    <property type="taxonomic scope" value="Bacteria"/>
</dbReference>
<dbReference type="InterPro" id="IPR011659">
    <property type="entry name" value="WD40"/>
</dbReference>
<feature type="domain" description="Hydrazine synthase alpha subunit middle" evidence="1">
    <location>
        <begin position="497"/>
        <end position="548"/>
    </location>
</feature>
<sequence>MPLAYVQRSIPVDEDGNPVFRDVFEPDAFNPGAELFLKDRATVQAAVANISRAAFEGDPNFTPETPNYDVKDVTSSLDGKKLAFAMRAPEDPDLDEDEQPTWNIWEYDIASKTLRRIIDSNIEAEKGNDVSPRYLPDGRILFSSDRQKRAREILLDEGKPQFGAVNERDNDLTAFHLHSMRADGTDIQQLTFNQSHDIEPSLLADGRVLYLRWDGFATDRLSFYTMNPDGSDVQRYFGYASLNIANAELDETARLFQPQMLPDGRIAAIYMYNQTQLGGDMVVINPVADAEGEPSSISVKPVDITPGNVSLHGRFASLSPLFDGTNRLLVSWSQCRLLETATERLRPCLAELFSEGQPIAGYEEAPPFYGIWIYDMANQTQLPVVLAEDGKLFTEAIALENLATPPAYRPSELDAALAELGVGIVHIRSVYDQDGVFNPLGSGAAGLGELAARPAELRPARFVRFIKAVSVPDNETLDDQPDEIYANTFNQVNGLFEILGYAPVEADGSVLARVPADVAFTIEVLDARGRRILARQSQWTSLRPGEWRESNGLAIFSRADLAPPPLNTGAATTANFPNTQRYDPLGALIAPEMGQTMAEFAAESTYCAENNLAQVVCLPMAGPGQARNLRPITVDLLFNDEWSAPGITPSASISLRYNDLEPGATPDQVTAPTPEACRNAATWTDNCRVVINYEYHIQPLWERERQPLTDGVVTANTCAGCHAPADADGNIQVPQGQLDLTRTKLQANARMTSYNQLLNGNQRRIQYLYEGGLATLLPVCELEDNYDFIPECQVTLDEEGIPTCAGVVDCPFEIRDEETGELELDAQGNPIPLMVETGALPPPMSRAGANSSNRFLDRFAPNWDVAANYKTGAIVYYDPVAGDGIGGYTFQARVDNVGATPDVNQGQTVQWQRLRQRPMLEGILQDSVDHAGSLNEAELKLLSEWLDTNGQYYANPFEMVIPN</sequence>
<dbReference type="STRING" id="498211.CJA_3272"/>
<dbReference type="InterPro" id="IPR040698">
    <property type="entry name" value="HZS_alpha_mid"/>
</dbReference>
<evidence type="ECO:0000259" key="1">
    <source>
        <dbReference type="Pfam" id="PF18582"/>
    </source>
</evidence>
<dbReference type="Proteomes" id="UP000001036">
    <property type="component" value="Chromosome"/>
</dbReference>
<name>B3PEH0_CELJU</name>
<dbReference type="AlphaFoldDB" id="B3PEH0"/>
<dbReference type="SUPFAM" id="SSF82171">
    <property type="entry name" value="DPP6 N-terminal domain-like"/>
    <property type="match status" value="1"/>
</dbReference>
<evidence type="ECO:0000313" key="3">
    <source>
        <dbReference type="Proteomes" id="UP000001036"/>
    </source>
</evidence>
<dbReference type="Pfam" id="PF18582">
    <property type="entry name" value="HZS_alpha"/>
    <property type="match status" value="1"/>
</dbReference>
<reference evidence="2 3" key="1">
    <citation type="journal article" date="2008" name="J. Bacteriol.">
        <title>Insights into plant cell wall degradation from the genome sequence of the soil bacterium Cellvibrio japonicus.</title>
        <authorList>
            <person name="Deboy R.T."/>
            <person name="Mongodin E.F."/>
            <person name="Fouts D.E."/>
            <person name="Tailford L.E."/>
            <person name="Khouri H."/>
            <person name="Emerson J.B."/>
            <person name="Mohamoud Y."/>
            <person name="Watkins K."/>
            <person name="Henrissat B."/>
            <person name="Gilbert H.J."/>
            <person name="Nelson K.E."/>
        </authorList>
    </citation>
    <scope>NUCLEOTIDE SEQUENCE [LARGE SCALE GENOMIC DNA]</scope>
    <source>
        <strain evidence="2 3">Ueda107</strain>
    </source>
</reference>